<reference evidence="2" key="1">
    <citation type="journal article" date="2020" name="Nature">
        <title>Giant virus diversity and host interactions through global metagenomics.</title>
        <authorList>
            <person name="Schulz F."/>
            <person name="Roux S."/>
            <person name="Paez-Espino D."/>
            <person name="Jungbluth S."/>
            <person name="Walsh D.A."/>
            <person name="Denef V.J."/>
            <person name="McMahon K.D."/>
            <person name="Konstantinidis K.T."/>
            <person name="Eloe-Fadrosh E.A."/>
            <person name="Kyrpides N.C."/>
            <person name="Woyke T."/>
        </authorList>
    </citation>
    <scope>NUCLEOTIDE SEQUENCE</scope>
    <source>
        <strain evidence="2">GVMAG-S-ERX555961-36</strain>
    </source>
</reference>
<dbReference type="SUPFAM" id="SSF54001">
    <property type="entry name" value="Cysteine proteinases"/>
    <property type="match status" value="1"/>
</dbReference>
<evidence type="ECO:0000259" key="1">
    <source>
        <dbReference type="PROSITE" id="PS50235"/>
    </source>
</evidence>
<dbReference type="PANTHER" id="PTHR24006">
    <property type="entry name" value="UBIQUITIN CARBOXYL-TERMINAL HYDROLASE"/>
    <property type="match status" value="1"/>
</dbReference>
<dbReference type="AlphaFoldDB" id="A0A6C0AUY6"/>
<protein>
    <recommendedName>
        <fullName evidence="1">USP domain-containing protein</fullName>
    </recommendedName>
</protein>
<organism evidence="2">
    <name type="scientific">viral metagenome</name>
    <dbReference type="NCBI Taxonomy" id="1070528"/>
    <lineage>
        <taxon>unclassified sequences</taxon>
        <taxon>metagenomes</taxon>
        <taxon>organismal metagenomes</taxon>
    </lineage>
</organism>
<accession>A0A6C0AUY6</accession>
<dbReference type="Gene3D" id="3.90.70.10">
    <property type="entry name" value="Cysteine proteinases"/>
    <property type="match status" value="1"/>
</dbReference>
<dbReference type="GO" id="GO:0016579">
    <property type="term" value="P:protein deubiquitination"/>
    <property type="evidence" value="ECO:0007669"/>
    <property type="project" value="InterPro"/>
</dbReference>
<dbReference type="Pfam" id="PF00443">
    <property type="entry name" value="UCH"/>
    <property type="match status" value="1"/>
</dbReference>
<dbReference type="GO" id="GO:0005634">
    <property type="term" value="C:nucleus"/>
    <property type="evidence" value="ECO:0007669"/>
    <property type="project" value="TreeGrafter"/>
</dbReference>
<dbReference type="PROSITE" id="PS50235">
    <property type="entry name" value="USP_3"/>
    <property type="match status" value="1"/>
</dbReference>
<name>A0A6C0AUY6_9ZZZZ</name>
<dbReference type="InterPro" id="IPR050164">
    <property type="entry name" value="Peptidase_C19"/>
</dbReference>
<proteinExistence type="predicted"/>
<dbReference type="GO" id="GO:0004843">
    <property type="term" value="F:cysteine-type deubiquitinase activity"/>
    <property type="evidence" value="ECO:0007669"/>
    <property type="project" value="InterPro"/>
</dbReference>
<sequence length="249" mass="29621">MVVLTNYGNTCYFNVILQIFIHTCGNSKRNEWTAVLNGLRELKIDTEFKPNLIHKYLKLTHLFKVGYPHDAHEAFLHIIDFLDDTSFKGNILHKIVTKGVPLEVNKNKEEFTSIELALVSYNLEENIDEFFKYELINGWKDKYGNKREIIKSVSILNFPNNLVIVLKQLEHRKKKIHFPDKLNMTKYASNTNKEEIYKLISVIIHSSCHYYGYYREKVNWYLYNDEYVRRVACVPREHCPYMLIYTKLK</sequence>
<dbReference type="CDD" id="cd02257">
    <property type="entry name" value="Peptidase_C19"/>
    <property type="match status" value="1"/>
</dbReference>
<dbReference type="InterPro" id="IPR038765">
    <property type="entry name" value="Papain-like_cys_pep_sf"/>
</dbReference>
<dbReference type="EMBL" id="MN738761">
    <property type="protein sequence ID" value="QHS83634.1"/>
    <property type="molecule type" value="Genomic_DNA"/>
</dbReference>
<evidence type="ECO:0000313" key="2">
    <source>
        <dbReference type="EMBL" id="QHS83634.1"/>
    </source>
</evidence>
<dbReference type="InterPro" id="IPR001394">
    <property type="entry name" value="Peptidase_C19_UCH"/>
</dbReference>
<feature type="domain" description="USP" evidence="1">
    <location>
        <begin position="2"/>
        <end position="248"/>
    </location>
</feature>
<dbReference type="InterPro" id="IPR028889">
    <property type="entry name" value="USP"/>
</dbReference>
<dbReference type="GO" id="GO:0005829">
    <property type="term" value="C:cytosol"/>
    <property type="evidence" value="ECO:0007669"/>
    <property type="project" value="TreeGrafter"/>
</dbReference>